<gene>
    <name evidence="2" type="ORF">SAMD00023353_8200200</name>
</gene>
<feature type="region of interest" description="Disordered" evidence="1">
    <location>
        <begin position="99"/>
        <end position="123"/>
    </location>
</feature>
<evidence type="ECO:0000313" key="2">
    <source>
        <dbReference type="EMBL" id="GAW27195.1"/>
    </source>
</evidence>
<dbReference type="EMBL" id="DF977527">
    <property type="protein sequence ID" value="GAW27195.1"/>
    <property type="molecule type" value="Genomic_DNA"/>
</dbReference>
<name>A0A1S8AB91_ROSNE</name>
<dbReference type="AlphaFoldDB" id="A0A1S8AB91"/>
<organism evidence="2">
    <name type="scientific">Rosellinia necatrix</name>
    <name type="common">White root-rot fungus</name>
    <dbReference type="NCBI Taxonomy" id="77044"/>
    <lineage>
        <taxon>Eukaryota</taxon>
        <taxon>Fungi</taxon>
        <taxon>Dikarya</taxon>
        <taxon>Ascomycota</taxon>
        <taxon>Pezizomycotina</taxon>
        <taxon>Sordariomycetes</taxon>
        <taxon>Xylariomycetidae</taxon>
        <taxon>Xylariales</taxon>
        <taxon>Xylariaceae</taxon>
        <taxon>Rosellinia</taxon>
    </lineage>
</organism>
<protein>
    <submittedName>
        <fullName evidence="2">Uncharacterized protein</fullName>
    </submittedName>
</protein>
<proteinExistence type="predicted"/>
<sequence>MRGSTNCNTSLLDLPVNADVIPRNSLRGGLKLSMGSNAHINRRNRGTASILRRRGNVVKKGPAITMDPALVHPRLEACLLPTGFGAASHGAEWGFAELREGSETVESPDSQGAMPSFERGTTV</sequence>
<accession>A0A1S8AB91</accession>
<evidence type="ECO:0000256" key="1">
    <source>
        <dbReference type="SAM" id="MobiDB-lite"/>
    </source>
</evidence>
<reference evidence="2" key="1">
    <citation type="submission" date="2016-03" db="EMBL/GenBank/DDBJ databases">
        <title>Draft genome sequence of Rosellinia necatrix.</title>
        <authorList>
            <person name="Kanematsu S."/>
        </authorList>
    </citation>
    <scope>NUCLEOTIDE SEQUENCE [LARGE SCALE GENOMIC DNA]</scope>
    <source>
        <strain evidence="2">W97</strain>
    </source>
</reference>
<keyword evidence="3" id="KW-1185">Reference proteome</keyword>
<evidence type="ECO:0000313" key="3">
    <source>
        <dbReference type="Proteomes" id="UP000054516"/>
    </source>
</evidence>
<dbReference type="Proteomes" id="UP000054516">
    <property type="component" value="Unassembled WGS sequence"/>
</dbReference>